<evidence type="ECO:0000256" key="12">
    <source>
        <dbReference type="ARBA" id="ARBA00039754"/>
    </source>
</evidence>
<evidence type="ECO:0000256" key="14">
    <source>
        <dbReference type="ARBA" id="ARBA00042842"/>
    </source>
</evidence>
<comment type="similarity">
    <text evidence="10">Belongs to the EPSP synthase family. MurA subfamily.</text>
</comment>
<dbReference type="EC" id="2.5.1.7" evidence="11"/>
<evidence type="ECO:0000256" key="9">
    <source>
        <dbReference type="ARBA" id="ARBA00023316"/>
    </source>
</evidence>
<keyword evidence="6" id="KW-0133">Cell shape</keyword>
<evidence type="ECO:0000256" key="8">
    <source>
        <dbReference type="ARBA" id="ARBA00023306"/>
    </source>
</evidence>
<keyword evidence="3" id="KW-0963">Cytoplasm</keyword>
<keyword evidence="9" id="KW-0961">Cell wall biogenesis/degradation</keyword>
<keyword evidence="4" id="KW-0132">Cell division</keyword>
<evidence type="ECO:0000256" key="11">
    <source>
        <dbReference type="ARBA" id="ARBA00039108"/>
    </source>
</evidence>
<keyword evidence="7" id="KW-0573">Peptidoglycan synthesis</keyword>
<dbReference type="InterPro" id="IPR036968">
    <property type="entry name" value="Enolpyruvate_Tfrase_sf"/>
</dbReference>
<evidence type="ECO:0000256" key="4">
    <source>
        <dbReference type="ARBA" id="ARBA00022618"/>
    </source>
</evidence>
<dbReference type="PANTHER" id="PTHR43783:SF1">
    <property type="entry name" value="UDP-N-ACETYLGLUCOSAMINE 1-CARBOXYVINYLTRANSFERASE"/>
    <property type="match status" value="1"/>
</dbReference>
<dbReference type="GO" id="GO:0071555">
    <property type="term" value="P:cell wall organization"/>
    <property type="evidence" value="ECO:0007669"/>
    <property type="project" value="UniProtKB-KW"/>
</dbReference>
<dbReference type="Pfam" id="PF00275">
    <property type="entry name" value="EPSP_synthase"/>
    <property type="match status" value="1"/>
</dbReference>
<dbReference type="Gene3D" id="3.65.10.10">
    <property type="entry name" value="Enolpyruvate transferase domain"/>
    <property type="match status" value="2"/>
</dbReference>
<sequence>MPSYHIQGGKQLHGLILVTAGKNSPVALLCSTLLLKGKVVFHHMTHVEEVERILEILQSIGVQTHWQDHETLLVDTSGPLTMDTIDRHACEVTRSSLLLIGALVARERQFTLYKSGGCKLGNRTIRPHMYALDKLGVRVESTEEGYTVSTTDLKGAYVVMYESGDTATENAIMAAVLAPGTTQIKMASANYMVQDLCYFLIAAGAKIEGVGTTTLSIIGVEALHDISEYTPIPDPVDAMAWISLAITTHSELTITNCPLDFLELELEKLHVMGQQCTYSNQRLSDNGHFAIVDITLKSSALQALPDKLYGRPFPGLNIDNVPLFVPLLTQAEGTTLVHDWCYENRAVYYLELKKVGANILLLDPHRVMIEGPTQLKGNDVVAPPALRPAMALLIAMIGAKDTSVLRDVYQIERGYEQLIERLQSVGVDIQRSEV</sequence>
<evidence type="ECO:0000259" key="16">
    <source>
        <dbReference type="Pfam" id="PF00275"/>
    </source>
</evidence>
<gene>
    <name evidence="17" type="ORF">A3J66_00805</name>
</gene>
<dbReference type="InterPro" id="IPR050068">
    <property type="entry name" value="MurA_subfamily"/>
</dbReference>
<evidence type="ECO:0000313" key="17">
    <source>
        <dbReference type="EMBL" id="OGH64848.1"/>
    </source>
</evidence>
<evidence type="ECO:0000256" key="13">
    <source>
        <dbReference type="ARBA" id="ARBA00042443"/>
    </source>
</evidence>
<dbReference type="SUPFAM" id="SSF55205">
    <property type="entry name" value="EPT/RTPC-like"/>
    <property type="match status" value="1"/>
</dbReference>
<evidence type="ECO:0000256" key="6">
    <source>
        <dbReference type="ARBA" id="ARBA00022960"/>
    </source>
</evidence>
<evidence type="ECO:0000313" key="18">
    <source>
        <dbReference type="Proteomes" id="UP000176282"/>
    </source>
</evidence>
<dbReference type="Proteomes" id="UP000176282">
    <property type="component" value="Unassembled WGS sequence"/>
</dbReference>
<proteinExistence type="inferred from homology"/>
<dbReference type="GO" id="GO:0008360">
    <property type="term" value="P:regulation of cell shape"/>
    <property type="evidence" value="ECO:0007669"/>
    <property type="project" value="UniProtKB-KW"/>
</dbReference>
<keyword evidence="5" id="KW-0808">Transferase</keyword>
<evidence type="ECO:0000256" key="10">
    <source>
        <dbReference type="ARBA" id="ARBA00038367"/>
    </source>
</evidence>
<dbReference type="EMBL" id="MFQB01000053">
    <property type="protein sequence ID" value="OGH64848.1"/>
    <property type="molecule type" value="Genomic_DNA"/>
</dbReference>
<protein>
    <recommendedName>
        <fullName evidence="12">UDP-N-acetylglucosamine 1-carboxyvinyltransferase</fullName>
        <ecNumber evidence="11">2.5.1.7</ecNumber>
    </recommendedName>
    <alternativeName>
        <fullName evidence="13">Enoylpyruvate transferase</fullName>
    </alternativeName>
    <alternativeName>
        <fullName evidence="14">UDP-N-acetylglucosamine enolpyruvyl transferase</fullName>
    </alternativeName>
</protein>
<dbReference type="STRING" id="1798680.A3J66_00805"/>
<evidence type="ECO:0000256" key="1">
    <source>
        <dbReference type="ARBA" id="ARBA00004496"/>
    </source>
</evidence>
<feature type="domain" description="Enolpyruvate transferase" evidence="16">
    <location>
        <begin position="7"/>
        <end position="422"/>
    </location>
</feature>
<evidence type="ECO:0000256" key="5">
    <source>
        <dbReference type="ARBA" id="ARBA00022679"/>
    </source>
</evidence>
<organism evidence="17 18">
    <name type="scientific">Candidatus Magasanikbacteria bacterium RIFCSPHIGHO2_02_FULL_47_14</name>
    <dbReference type="NCBI Taxonomy" id="1798680"/>
    <lineage>
        <taxon>Bacteria</taxon>
        <taxon>Candidatus Magasanikiibacteriota</taxon>
    </lineage>
</organism>
<comment type="pathway">
    <text evidence="2">Cell wall biogenesis; peptidoglycan biosynthesis.</text>
</comment>
<evidence type="ECO:0000256" key="3">
    <source>
        <dbReference type="ARBA" id="ARBA00022490"/>
    </source>
</evidence>
<comment type="subcellular location">
    <subcellularLocation>
        <location evidence="1">Cytoplasm</location>
    </subcellularLocation>
</comment>
<dbReference type="GO" id="GO:0005737">
    <property type="term" value="C:cytoplasm"/>
    <property type="evidence" value="ECO:0007669"/>
    <property type="project" value="UniProtKB-SubCell"/>
</dbReference>
<reference evidence="17 18" key="1">
    <citation type="journal article" date="2016" name="Nat. Commun.">
        <title>Thousands of microbial genomes shed light on interconnected biogeochemical processes in an aquifer system.</title>
        <authorList>
            <person name="Anantharaman K."/>
            <person name="Brown C.T."/>
            <person name="Hug L.A."/>
            <person name="Sharon I."/>
            <person name="Castelle C.J."/>
            <person name="Probst A.J."/>
            <person name="Thomas B.C."/>
            <person name="Singh A."/>
            <person name="Wilkins M.J."/>
            <person name="Karaoz U."/>
            <person name="Brodie E.L."/>
            <person name="Williams K.H."/>
            <person name="Hubbard S.S."/>
            <person name="Banfield J.F."/>
        </authorList>
    </citation>
    <scope>NUCLEOTIDE SEQUENCE [LARGE SCALE GENOMIC DNA]</scope>
</reference>
<dbReference type="GO" id="GO:0051301">
    <property type="term" value="P:cell division"/>
    <property type="evidence" value="ECO:0007669"/>
    <property type="project" value="UniProtKB-KW"/>
</dbReference>
<dbReference type="AlphaFoldDB" id="A0A1F6LZU0"/>
<comment type="catalytic activity">
    <reaction evidence="15">
        <text>phosphoenolpyruvate + UDP-N-acetyl-alpha-D-glucosamine = UDP-N-acetyl-3-O-(1-carboxyvinyl)-alpha-D-glucosamine + phosphate</text>
        <dbReference type="Rhea" id="RHEA:18681"/>
        <dbReference type="ChEBI" id="CHEBI:43474"/>
        <dbReference type="ChEBI" id="CHEBI:57705"/>
        <dbReference type="ChEBI" id="CHEBI:58702"/>
        <dbReference type="ChEBI" id="CHEBI:68483"/>
        <dbReference type="EC" id="2.5.1.7"/>
    </reaction>
</comment>
<dbReference type="InterPro" id="IPR001986">
    <property type="entry name" value="Enolpyruvate_Tfrase_dom"/>
</dbReference>
<dbReference type="GO" id="GO:0009252">
    <property type="term" value="P:peptidoglycan biosynthetic process"/>
    <property type="evidence" value="ECO:0007669"/>
    <property type="project" value="UniProtKB-KW"/>
</dbReference>
<keyword evidence="8" id="KW-0131">Cell cycle</keyword>
<evidence type="ECO:0000256" key="2">
    <source>
        <dbReference type="ARBA" id="ARBA00004752"/>
    </source>
</evidence>
<name>A0A1F6LZU0_9BACT</name>
<dbReference type="InterPro" id="IPR013792">
    <property type="entry name" value="RNA3'P_cycl/enolpyr_Trfase_a/b"/>
</dbReference>
<dbReference type="PANTHER" id="PTHR43783">
    <property type="entry name" value="UDP-N-ACETYLGLUCOSAMINE 1-CARBOXYVINYLTRANSFERASE"/>
    <property type="match status" value="1"/>
</dbReference>
<evidence type="ECO:0000256" key="15">
    <source>
        <dbReference type="ARBA" id="ARBA00047527"/>
    </source>
</evidence>
<dbReference type="NCBIfam" id="NF006873">
    <property type="entry name" value="PRK09369.1"/>
    <property type="match status" value="1"/>
</dbReference>
<comment type="caution">
    <text evidence="17">The sequence shown here is derived from an EMBL/GenBank/DDBJ whole genome shotgun (WGS) entry which is preliminary data.</text>
</comment>
<evidence type="ECO:0000256" key="7">
    <source>
        <dbReference type="ARBA" id="ARBA00022984"/>
    </source>
</evidence>
<dbReference type="GO" id="GO:0008760">
    <property type="term" value="F:UDP-N-acetylglucosamine 1-carboxyvinyltransferase activity"/>
    <property type="evidence" value="ECO:0007669"/>
    <property type="project" value="UniProtKB-EC"/>
</dbReference>
<accession>A0A1F6LZU0</accession>